<dbReference type="OrthoDB" id="4751721at2"/>
<dbReference type="Proteomes" id="UP000239197">
    <property type="component" value="Plasmid unnamed1"/>
</dbReference>
<proteinExistence type="predicted"/>
<protein>
    <recommendedName>
        <fullName evidence="5">DUF3761 domain-containing protein</fullName>
    </recommendedName>
</protein>
<geneLocation type="plasmid" evidence="3 4">
    <name>unnamed1</name>
</geneLocation>
<gene>
    <name evidence="3" type="ORF">BV494_21740</name>
</gene>
<sequence length="89" mass="9843">MRLFACLIITTFLIFQPAIAKQQYSQNNELIEQGDYINSDGQSVHKPAHSKSGNVPDGASAQCRDGTYSFSTHRRGTCSRHGGVAQWLE</sequence>
<evidence type="ECO:0000313" key="3">
    <source>
        <dbReference type="EMBL" id="AVF37558.1"/>
    </source>
</evidence>
<dbReference type="RefSeq" id="WP_104924902.1">
    <property type="nucleotide sequence ID" value="NZ_CP019063.1"/>
</dbReference>
<feature type="region of interest" description="Disordered" evidence="1">
    <location>
        <begin position="35"/>
        <end position="89"/>
    </location>
</feature>
<keyword evidence="2" id="KW-0732">Signal</keyword>
<dbReference type="KEGG" id="rox:BV494_21740"/>
<accession>A0A2L1UXI9</accession>
<keyword evidence="4" id="KW-1185">Reference proteome</keyword>
<organism evidence="3 4">
    <name type="scientific">Rahnella sikkimica</name>
    <dbReference type="NCBI Taxonomy" id="1805933"/>
    <lineage>
        <taxon>Bacteria</taxon>
        <taxon>Pseudomonadati</taxon>
        <taxon>Pseudomonadota</taxon>
        <taxon>Gammaproteobacteria</taxon>
        <taxon>Enterobacterales</taxon>
        <taxon>Yersiniaceae</taxon>
        <taxon>Rahnella</taxon>
    </lineage>
</organism>
<evidence type="ECO:0000256" key="1">
    <source>
        <dbReference type="SAM" id="MobiDB-lite"/>
    </source>
</evidence>
<dbReference type="Pfam" id="PF12587">
    <property type="entry name" value="DUF3761"/>
    <property type="match status" value="1"/>
</dbReference>
<keyword evidence="3" id="KW-0614">Plasmid</keyword>
<evidence type="ECO:0000256" key="2">
    <source>
        <dbReference type="SAM" id="SignalP"/>
    </source>
</evidence>
<evidence type="ECO:0008006" key="5">
    <source>
        <dbReference type="Google" id="ProtNLM"/>
    </source>
</evidence>
<feature type="signal peptide" evidence="2">
    <location>
        <begin position="1"/>
        <end position="20"/>
    </location>
</feature>
<evidence type="ECO:0000313" key="4">
    <source>
        <dbReference type="Proteomes" id="UP000239197"/>
    </source>
</evidence>
<reference evidence="4" key="1">
    <citation type="submission" date="2017-01" db="EMBL/GenBank/DDBJ databases">
        <title>Genome sequence of Rouxiella sp. ERMR1:05.</title>
        <authorList>
            <person name="Kumar R."/>
            <person name="Singh D."/>
            <person name="Kumar S."/>
        </authorList>
    </citation>
    <scope>NUCLEOTIDE SEQUENCE [LARGE SCALE GENOMIC DNA]</scope>
    <source>
        <strain evidence="4">ERMR1:05</strain>
        <plasmid evidence="4">unnamed1</plasmid>
    </source>
</reference>
<feature type="chain" id="PRO_5014804852" description="DUF3761 domain-containing protein" evidence="2">
    <location>
        <begin position="21"/>
        <end position="89"/>
    </location>
</feature>
<dbReference type="EMBL" id="CP019063">
    <property type="protein sequence ID" value="AVF37558.1"/>
    <property type="molecule type" value="Genomic_DNA"/>
</dbReference>
<dbReference type="InterPro" id="IPR022236">
    <property type="entry name" value="DUF3761"/>
</dbReference>
<name>A0A2L1UXI9_9GAMM</name>
<dbReference type="AlphaFoldDB" id="A0A2L1UXI9"/>